<keyword evidence="2" id="KW-0732">Signal</keyword>
<gene>
    <name evidence="3" type="ORF">GCM10020367_52140</name>
</gene>
<dbReference type="EMBL" id="BAAAYL010000001">
    <property type="protein sequence ID" value="GAA3377238.1"/>
    <property type="molecule type" value="Genomic_DNA"/>
</dbReference>
<sequence>MRSTQPARLLIATLTLLAACTAHRSADAPSPPPATSRSPAGQPAGPDRTDASAGTATNPRSIRCGPHEAHIEQPVRRSADDVVVGPLSWPDLKTWATADPRDFAVSGDDFKIGVQLRAGTTVTVAVAPEARAYAGLNYGQAWSYSPAQAVTFHACPNTDTTFIGGFHVEGRRCVPLDLAVGDATPTRIVVSFFNGPCPRSSSARQSS</sequence>
<evidence type="ECO:0000256" key="2">
    <source>
        <dbReference type="SAM" id="SignalP"/>
    </source>
</evidence>
<evidence type="ECO:0000256" key="1">
    <source>
        <dbReference type="SAM" id="MobiDB-lite"/>
    </source>
</evidence>
<feature type="signal peptide" evidence="2">
    <location>
        <begin position="1"/>
        <end position="18"/>
    </location>
</feature>
<dbReference type="PROSITE" id="PS51257">
    <property type="entry name" value="PROKAR_LIPOPROTEIN"/>
    <property type="match status" value="1"/>
</dbReference>
<feature type="region of interest" description="Disordered" evidence="1">
    <location>
        <begin position="23"/>
        <end position="77"/>
    </location>
</feature>
<reference evidence="4" key="1">
    <citation type="journal article" date="2019" name="Int. J. Syst. Evol. Microbiol.">
        <title>The Global Catalogue of Microorganisms (GCM) 10K type strain sequencing project: providing services to taxonomists for standard genome sequencing and annotation.</title>
        <authorList>
            <consortium name="The Broad Institute Genomics Platform"/>
            <consortium name="The Broad Institute Genome Sequencing Center for Infectious Disease"/>
            <person name="Wu L."/>
            <person name="Ma J."/>
        </authorList>
    </citation>
    <scope>NUCLEOTIDE SEQUENCE [LARGE SCALE GENOMIC DNA]</scope>
    <source>
        <strain evidence="4">JCM 9651</strain>
    </source>
</reference>
<name>A0ABP6SHS2_9ACTN</name>
<evidence type="ECO:0000313" key="3">
    <source>
        <dbReference type="EMBL" id="GAA3377238.1"/>
    </source>
</evidence>
<protein>
    <recommendedName>
        <fullName evidence="5">Lipoprotein</fullName>
    </recommendedName>
</protein>
<feature type="chain" id="PRO_5047402359" description="Lipoprotein" evidence="2">
    <location>
        <begin position="19"/>
        <end position="207"/>
    </location>
</feature>
<dbReference type="Proteomes" id="UP001499990">
    <property type="component" value="Unassembled WGS sequence"/>
</dbReference>
<evidence type="ECO:0008006" key="5">
    <source>
        <dbReference type="Google" id="ProtNLM"/>
    </source>
</evidence>
<evidence type="ECO:0000313" key="4">
    <source>
        <dbReference type="Proteomes" id="UP001499990"/>
    </source>
</evidence>
<accession>A0ABP6SHS2</accession>
<comment type="caution">
    <text evidence="3">The sequence shown here is derived from an EMBL/GenBank/DDBJ whole genome shotgun (WGS) entry which is preliminary data.</text>
</comment>
<dbReference type="RefSeq" id="WP_345041921.1">
    <property type="nucleotide sequence ID" value="NZ_BAAAYL010000001.1"/>
</dbReference>
<keyword evidence="4" id="KW-1185">Reference proteome</keyword>
<proteinExistence type="predicted"/>
<organism evidence="3 4">
    <name type="scientific">Streptomyces sannanensis</name>
    <dbReference type="NCBI Taxonomy" id="285536"/>
    <lineage>
        <taxon>Bacteria</taxon>
        <taxon>Bacillati</taxon>
        <taxon>Actinomycetota</taxon>
        <taxon>Actinomycetes</taxon>
        <taxon>Kitasatosporales</taxon>
        <taxon>Streptomycetaceae</taxon>
        <taxon>Streptomyces</taxon>
    </lineage>
</organism>
<feature type="compositionally biased region" description="Basic and acidic residues" evidence="1">
    <location>
        <begin position="65"/>
        <end position="77"/>
    </location>
</feature>